<dbReference type="EMBL" id="VLPO01000167">
    <property type="protein sequence ID" value="KAB1343707.1"/>
    <property type="molecule type" value="Genomic_DNA"/>
</dbReference>
<sequence length="96" mass="11542">MRYARGTQYGLYACKGNNKDYKWFKKARKGMGNITIKENKTLWPYKEKIDPTFKWDRMMGRVCWSFANGDTETTMFALLKYTKIPRWIAVKLKRKE</sequence>
<reference evidence="1" key="1">
    <citation type="submission" date="2019-07" db="EMBL/GenBank/DDBJ databases">
        <title>Draft genome sequence of Bacillus thuringiensis strain PT02.</title>
        <authorList>
            <person name="Nguyen H."/>
            <person name="Nguyen L.N."/>
            <person name="Nguyen H.T.T."/>
            <person name="Nguyen D.V."/>
            <person name="Le H.T.T."/>
        </authorList>
    </citation>
    <scope>NUCLEOTIDE SEQUENCE</scope>
    <source>
        <strain evidence="1">PT02</strain>
    </source>
</reference>
<gene>
    <name evidence="1" type="ORF">FPG91_30825</name>
</gene>
<organism evidence="1">
    <name type="scientific">Bacillus thuringiensis</name>
    <dbReference type="NCBI Taxonomy" id="1428"/>
    <lineage>
        <taxon>Bacteria</taxon>
        <taxon>Bacillati</taxon>
        <taxon>Bacillota</taxon>
        <taxon>Bacilli</taxon>
        <taxon>Bacillales</taxon>
        <taxon>Bacillaceae</taxon>
        <taxon>Bacillus</taxon>
        <taxon>Bacillus cereus group</taxon>
    </lineage>
</organism>
<evidence type="ECO:0000313" key="1">
    <source>
        <dbReference type="EMBL" id="KAB1343707.1"/>
    </source>
</evidence>
<accession>A0A643LGU6</accession>
<dbReference type="RefSeq" id="WP_001268033.1">
    <property type="nucleotide sequence ID" value="NZ_CP011349.1"/>
</dbReference>
<protein>
    <submittedName>
        <fullName evidence="1">Uncharacterized protein</fullName>
    </submittedName>
</protein>
<proteinExistence type="predicted"/>
<name>A0A643LGU6_BACTU</name>
<dbReference type="KEGG" id="bthy:AQ980_24290"/>
<comment type="caution">
    <text evidence="1">The sequence shown here is derived from an EMBL/GenBank/DDBJ whole genome shotgun (WGS) entry which is preliminary data.</text>
</comment>
<dbReference type="AlphaFoldDB" id="A0A643LGU6"/>